<evidence type="ECO:0000256" key="3">
    <source>
        <dbReference type="ARBA" id="ARBA00005279"/>
    </source>
</evidence>
<evidence type="ECO:0000256" key="6">
    <source>
        <dbReference type="ARBA" id="ARBA00022801"/>
    </source>
</evidence>
<dbReference type="GO" id="GO:0030677">
    <property type="term" value="C:ribonuclease P complex"/>
    <property type="evidence" value="ECO:0007669"/>
    <property type="project" value="InterPro"/>
</dbReference>
<dbReference type="GO" id="GO:0000290">
    <property type="term" value="P:deadenylation-dependent decapping of nuclear-transcribed mRNA"/>
    <property type="evidence" value="ECO:0007669"/>
    <property type="project" value="TreeGrafter"/>
</dbReference>
<dbReference type="Pfam" id="PF00293">
    <property type="entry name" value="NUDIX"/>
    <property type="match status" value="1"/>
</dbReference>
<organism evidence="9">
    <name type="scientific">Menopon gallinae</name>
    <name type="common">poultry shaft louse</name>
    <dbReference type="NCBI Taxonomy" id="328185"/>
    <lineage>
        <taxon>Eukaryota</taxon>
        <taxon>Metazoa</taxon>
        <taxon>Ecdysozoa</taxon>
        <taxon>Arthropoda</taxon>
        <taxon>Hexapoda</taxon>
        <taxon>Insecta</taxon>
        <taxon>Pterygota</taxon>
        <taxon>Neoptera</taxon>
        <taxon>Paraneoptera</taxon>
        <taxon>Psocodea</taxon>
        <taxon>Troctomorpha</taxon>
        <taxon>Phthiraptera</taxon>
        <taxon>Amblycera</taxon>
        <taxon>Menoponidae</taxon>
        <taxon>Menopon</taxon>
    </lineage>
</organism>
<dbReference type="SUPFAM" id="SSF140586">
    <property type="entry name" value="Dcp2 domain-like"/>
    <property type="match status" value="1"/>
</dbReference>
<name>A0AAW2H816_9NEOP</name>
<dbReference type="InterPro" id="IPR015797">
    <property type="entry name" value="NUDIX_hydrolase-like_dom_sf"/>
</dbReference>
<comment type="caution">
    <text evidence="9">The sequence shown here is derived from an EMBL/GenBank/DDBJ whole genome shotgun (WGS) entry which is preliminary data.</text>
</comment>
<dbReference type="InterPro" id="IPR036980">
    <property type="entry name" value="RNase_P/MRP_Rpp29_sf"/>
</dbReference>
<evidence type="ECO:0000256" key="1">
    <source>
        <dbReference type="ARBA" id="ARBA00001936"/>
    </source>
</evidence>
<dbReference type="InterPro" id="IPR002730">
    <property type="entry name" value="Rpp29/RNP1"/>
</dbReference>
<dbReference type="InterPro" id="IPR020084">
    <property type="entry name" value="NUDIX_hydrolase_CS"/>
</dbReference>
<proteinExistence type="inferred from homology"/>
<accession>A0AAW2H816</accession>
<evidence type="ECO:0000256" key="5">
    <source>
        <dbReference type="ARBA" id="ARBA00022723"/>
    </source>
</evidence>
<dbReference type="Gene3D" id="3.90.79.10">
    <property type="entry name" value="Nucleoside Triphosphate Pyrophosphohydrolase"/>
    <property type="match status" value="1"/>
</dbReference>
<feature type="domain" description="Nudix hydrolase" evidence="8">
    <location>
        <begin position="253"/>
        <end position="374"/>
    </location>
</feature>
<evidence type="ECO:0000313" key="9">
    <source>
        <dbReference type="EMBL" id="KAL0265852.1"/>
    </source>
</evidence>
<dbReference type="SMART" id="SM01125">
    <property type="entry name" value="DCP2"/>
    <property type="match status" value="1"/>
</dbReference>
<dbReference type="SUPFAM" id="SSF101744">
    <property type="entry name" value="Rof/RNase P subunit-like"/>
    <property type="match status" value="1"/>
</dbReference>
<dbReference type="InterPro" id="IPR023534">
    <property type="entry name" value="Rof/RNase_P-like"/>
</dbReference>
<reference evidence="9" key="1">
    <citation type="journal article" date="2024" name="Gigascience">
        <title>Chromosome-level genome of the poultry shaft louse Menopon gallinae provides insight into the host-switching and adaptive evolution of parasitic lice.</title>
        <authorList>
            <person name="Xu Y."/>
            <person name="Ma L."/>
            <person name="Liu S."/>
            <person name="Liang Y."/>
            <person name="Liu Q."/>
            <person name="He Z."/>
            <person name="Tian L."/>
            <person name="Duan Y."/>
            <person name="Cai W."/>
            <person name="Li H."/>
            <person name="Song F."/>
        </authorList>
    </citation>
    <scope>NUCLEOTIDE SEQUENCE</scope>
    <source>
        <strain evidence="9">Cailab_2023a</strain>
    </source>
</reference>
<evidence type="ECO:0000256" key="2">
    <source>
        <dbReference type="ARBA" id="ARBA00004496"/>
    </source>
</evidence>
<keyword evidence="6" id="KW-0378">Hydrolase</keyword>
<comment type="cofactor">
    <cofactor evidence="1">
        <name>Mn(2+)</name>
        <dbReference type="ChEBI" id="CHEBI:29035"/>
    </cofactor>
</comment>
<dbReference type="GO" id="GO:0003723">
    <property type="term" value="F:RNA binding"/>
    <property type="evidence" value="ECO:0007669"/>
    <property type="project" value="UniProtKB-KW"/>
</dbReference>
<dbReference type="Gene3D" id="1.10.10.1050">
    <property type="entry name" value="Dcp2, box A domain"/>
    <property type="match status" value="1"/>
</dbReference>
<sequence length="413" mass="47307">MYKKLVNTDFDVVEHLNTNIGSGTLDSNFKVVHMCSATEKKESRKQAVSIRATRFGSVLFEDFVPASVLHEKYLAEIKASMSPTAFLAHLYKAELTGAKVGVIKDGREEEGIVIEERKNVLIVVHANNRVRMYPKASNSFVLRHCGIREVERKGSAQPQLQFCKHRAPMTASLEDILDDLSVRFLLALPWHGQVFSERLYFVIEESYWFFLDFYQRRNRSLYLSFHDFCEKILAHNSLPFNETDYRSFKTYKRRVPVYGGIILNPEMDHVLLVRGMSSSQYFFPKGKKCKDESGVECCCREVFEEVGLDVRGKVSRLSLETQKGIFYFIFYVNTHQRLRTLTRCEISSVKWTPISEIESDSESGPYGAVKAYISKINKIIEAVKNSHFRLDVAKMLDGIGKRLGRSCAAASRP</sequence>
<dbReference type="InterPro" id="IPR036189">
    <property type="entry name" value="DCP2_BoxA_sf"/>
</dbReference>
<protein>
    <recommendedName>
        <fullName evidence="8">Nudix hydrolase domain-containing protein</fullName>
    </recommendedName>
</protein>
<evidence type="ECO:0000256" key="4">
    <source>
        <dbReference type="ARBA" id="ARBA00022490"/>
    </source>
</evidence>
<keyword evidence="7" id="KW-0694">RNA-binding</keyword>
<dbReference type="EMBL" id="JARGDH010000006">
    <property type="protein sequence ID" value="KAL0265852.1"/>
    <property type="molecule type" value="Genomic_DNA"/>
</dbReference>
<keyword evidence="4" id="KW-0963">Cytoplasm</keyword>
<keyword evidence="5" id="KW-0479">Metal-binding</keyword>
<gene>
    <name evidence="9" type="ORF">PYX00_011569</name>
</gene>
<dbReference type="SUPFAM" id="SSF55811">
    <property type="entry name" value="Nudix"/>
    <property type="match status" value="1"/>
</dbReference>
<dbReference type="InterPro" id="IPR000086">
    <property type="entry name" value="NUDIX_hydrolase_dom"/>
</dbReference>
<dbReference type="Gene3D" id="2.30.30.210">
    <property type="entry name" value="Ribonuclease P/MRP, subunit p29"/>
    <property type="match status" value="1"/>
</dbReference>
<dbReference type="GO" id="GO:0005737">
    <property type="term" value="C:cytoplasm"/>
    <property type="evidence" value="ECO:0007669"/>
    <property type="project" value="UniProtKB-SubCell"/>
</dbReference>
<dbReference type="PANTHER" id="PTHR23114:SF17">
    <property type="entry name" value="M7GPPPN-MRNA HYDROLASE"/>
    <property type="match status" value="1"/>
</dbReference>
<dbReference type="GO" id="GO:0030145">
    <property type="term" value="F:manganese ion binding"/>
    <property type="evidence" value="ECO:0007669"/>
    <property type="project" value="InterPro"/>
</dbReference>
<dbReference type="InterPro" id="IPR007722">
    <property type="entry name" value="DCP2_BoxA"/>
</dbReference>
<dbReference type="PROSITE" id="PS51462">
    <property type="entry name" value="NUDIX"/>
    <property type="match status" value="1"/>
</dbReference>
<dbReference type="PROSITE" id="PS00893">
    <property type="entry name" value="NUDIX_BOX"/>
    <property type="match status" value="1"/>
</dbReference>
<comment type="subcellular location">
    <subcellularLocation>
        <location evidence="2">Cytoplasm</location>
    </subcellularLocation>
</comment>
<dbReference type="Pfam" id="PF05026">
    <property type="entry name" value="DCP2"/>
    <property type="match status" value="1"/>
</dbReference>
<evidence type="ECO:0000259" key="8">
    <source>
        <dbReference type="PROSITE" id="PS51462"/>
    </source>
</evidence>
<evidence type="ECO:0000256" key="7">
    <source>
        <dbReference type="ARBA" id="ARBA00022884"/>
    </source>
</evidence>
<comment type="similarity">
    <text evidence="3">Belongs to the Nudix hydrolase family. DCP2 subfamily.</text>
</comment>
<dbReference type="PANTHER" id="PTHR23114">
    <property type="entry name" value="M7GPPPN-MRNA HYDROLASE"/>
    <property type="match status" value="1"/>
</dbReference>
<dbReference type="AlphaFoldDB" id="A0AAW2H816"/>
<dbReference type="GO" id="GO:0001682">
    <property type="term" value="P:tRNA 5'-leader removal"/>
    <property type="evidence" value="ECO:0007669"/>
    <property type="project" value="InterPro"/>
</dbReference>
<dbReference type="Pfam" id="PF01868">
    <property type="entry name" value="RNase_P-MRP_p29"/>
    <property type="match status" value="1"/>
</dbReference>
<dbReference type="GO" id="GO:0016787">
    <property type="term" value="F:hydrolase activity"/>
    <property type="evidence" value="ECO:0007669"/>
    <property type="project" value="UniProtKB-KW"/>
</dbReference>